<dbReference type="AlphaFoldDB" id="A0A7C3ZWL9"/>
<feature type="compositionally biased region" description="Polar residues" evidence="1">
    <location>
        <begin position="43"/>
        <end position="63"/>
    </location>
</feature>
<evidence type="ECO:0000313" key="2">
    <source>
        <dbReference type="EMBL" id="HGG01569.1"/>
    </source>
</evidence>
<evidence type="ECO:0000256" key="1">
    <source>
        <dbReference type="SAM" id="MobiDB-lite"/>
    </source>
</evidence>
<comment type="caution">
    <text evidence="2">The sequence shown here is derived from an EMBL/GenBank/DDBJ whole genome shotgun (WGS) entry which is preliminary data.</text>
</comment>
<sequence>MFQDSLSPNPVRCRVGIQMIFAARFRPSGIGANTARPYHSIGRSHQQTFPSPITQKASQSVPSPYTDCSEPNQSYRSI</sequence>
<protein>
    <submittedName>
        <fullName evidence="2">Uncharacterized protein</fullName>
    </submittedName>
</protein>
<reference evidence="2" key="1">
    <citation type="journal article" date="2020" name="mSystems">
        <title>Genome- and Community-Level Interaction Insights into Carbon Utilization and Element Cycling Functions of Hydrothermarchaeota in Hydrothermal Sediment.</title>
        <authorList>
            <person name="Zhou Z."/>
            <person name="Liu Y."/>
            <person name="Xu W."/>
            <person name="Pan J."/>
            <person name="Luo Z.H."/>
            <person name="Li M."/>
        </authorList>
    </citation>
    <scope>NUCLEOTIDE SEQUENCE [LARGE SCALE GENOMIC DNA]</scope>
    <source>
        <strain evidence="2">SpSt-374</strain>
    </source>
</reference>
<accession>A0A7C3ZWL9</accession>
<feature type="region of interest" description="Disordered" evidence="1">
    <location>
        <begin position="34"/>
        <end position="78"/>
    </location>
</feature>
<organism evidence="2">
    <name type="scientific">Planktothricoides sp. SpSt-374</name>
    <dbReference type="NCBI Taxonomy" id="2282167"/>
    <lineage>
        <taxon>Bacteria</taxon>
        <taxon>Bacillati</taxon>
        <taxon>Cyanobacteriota</taxon>
        <taxon>Cyanophyceae</taxon>
        <taxon>Oscillatoriophycideae</taxon>
        <taxon>Oscillatoriales</taxon>
        <taxon>Oscillatoriaceae</taxon>
        <taxon>Planktothricoides</taxon>
    </lineage>
</organism>
<name>A0A7C3ZWL9_9CYAN</name>
<proteinExistence type="predicted"/>
<dbReference type="EMBL" id="DSPX01000130">
    <property type="protein sequence ID" value="HGG01569.1"/>
    <property type="molecule type" value="Genomic_DNA"/>
</dbReference>
<feature type="compositionally biased region" description="Polar residues" evidence="1">
    <location>
        <begin position="69"/>
        <end position="78"/>
    </location>
</feature>
<gene>
    <name evidence="2" type="ORF">ENR15_13205</name>
</gene>